<gene>
    <name evidence="1" type="ORF">SSLN_LOCUS8847</name>
</gene>
<dbReference type="WBParaSite" id="SSLN_0000918801-mRNA-1">
    <property type="protein sequence ID" value="SSLN_0000918801-mRNA-1"/>
    <property type="gene ID" value="SSLN_0000918801"/>
</dbReference>
<sequence>MLLWPSLTGTQLSPVAPPSWFFPAATSRATATTGELNQVRVCGVVCVFTPSTSAPFLLFLPSPVLSALPPLLFPLHSTLPSYISSTPPLLTLASTPPLLPLSSPFPPSPRLK</sequence>
<evidence type="ECO:0000313" key="2">
    <source>
        <dbReference type="Proteomes" id="UP000275846"/>
    </source>
</evidence>
<keyword evidence="2" id="KW-1185">Reference proteome</keyword>
<proteinExistence type="predicted"/>
<organism evidence="3">
    <name type="scientific">Schistocephalus solidus</name>
    <name type="common">Tapeworm</name>
    <dbReference type="NCBI Taxonomy" id="70667"/>
    <lineage>
        <taxon>Eukaryota</taxon>
        <taxon>Metazoa</taxon>
        <taxon>Spiralia</taxon>
        <taxon>Lophotrochozoa</taxon>
        <taxon>Platyhelminthes</taxon>
        <taxon>Cestoda</taxon>
        <taxon>Eucestoda</taxon>
        <taxon>Diphyllobothriidea</taxon>
        <taxon>Diphyllobothriidae</taxon>
        <taxon>Schistocephalus</taxon>
    </lineage>
</organism>
<evidence type="ECO:0000313" key="3">
    <source>
        <dbReference type="WBParaSite" id="SSLN_0000918801-mRNA-1"/>
    </source>
</evidence>
<reference evidence="1 2" key="2">
    <citation type="submission" date="2018-11" db="EMBL/GenBank/DDBJ databases">
        <authorList>
            <consortium name="Pathogen Informatics"/>
        </authorList>
    </citation>
    <scope>NUCLEOTIDE SEQUENCE [LARGE SCALE GENOMIC DNA]</scope>
    <source>
        <strain evidence="1 2">NST_G2</strain>
    </source>
</reference>
<protein>
    <submittedName>
        <fullName evidence="3">Secreted protein</fullName>
    </submittedName>
</protein>
<reference evidence="3" key="1">
    <citation type="submission" date="2016-06" db="UniProtKB">
        <authorList>
            <consortium name="WormBaseParasite"/>
        </authorList>
    </citation>
    <scope>IDENTIFICATION</scope>
</reference>
<dbReference type="Proteomes" id="UP000275846">
    <property type="component" value="Unassembled WGS sequence"/>
</dbReference>
<name>A0A183SX99_SCHSO</name>
<dbReference type="EMBL" id="UYSU01034885">
    <property type="protein sequence ID" value="VDL95232.1"/>
    <property type="molecule type" value="Genomic_DNA"/>
</dbReference>
<accession>A0A183SX99</accession>
<dbReference type="AlphaFoldDB" id="A0A183SX99"/>
<evidence type="ECO:0000313" key="1">
    <source>
        <dbReference type="EMBL" id="VDL95232.1"/>
    </source>
</evidence>